<accession>A0AAE4ANS4</accession>
<dbReference type="GO" id="GO:0005829">
    <property type="term" value="C:cytosol"/>
    <property type="evidence" value="ECO:0007669"/>
    <property type="project" value="TreeGrafter"/>
</dbReference>
<evidence type="ECO:0000259" key="5">
    <source>
        <dbReference type="PROSITE" id="PS51554"/>
    </source>
</evidence>
<dbReference type="Pfam" id="PF02901">
    <property type="entry name" value="PFL-like"/>
    <property type="match status" value="1"/>
</dbReference>
<dbReference type="Proteomes" id="UP001238163">
    <property type="component" value="Unassembled WGS sequence"/>
</dbReference>
<comment type="caution">
    <text evidence="6">The sequence shown here is derived from an EMBL/GenBank/DDBJ whole genome shotgun (WGS) entry which is preliminary data.</text>
</comment>
<feature type="domain" description="PFL" evidence="5">
    <location>
        <begin position="1"/>
        <end position="559"/>
    </location>
</feature>
<keyword evidence="6" id="KW-0808">Transferase</keyword>
<feature type="domain" description="Glycine radical" evidence="4">
    <location>
        <begin position="566"/>
        <end position="686"/>
    </location>
</feature>
<dbReference type="SUPFAM" id="SSF51998">
    <property type="entry name" value="PFL-like glycyl radical enzymes"/>
    <property type="match status" value="1"/>
</dbReference>
<keyword evidence="7" id="KW-1185">Reference proteome</keyword>
<reference evidence="6" key="1">
    <citation type="submission" date="2023-07" db="EMBL/GenBank/DDBJ databases">
        <title>Genomic Encyclopedia of Type Strains, Phase IV (KMG-IV): sequencing the most valuable type-strain genomes for metagenomic binning, comparative biology and taxonomic classification.</title>
        <authorList>
            <person name="Goeker M."/>
        </authorList>
    </citation>
    <scope>NUCLEOTIDE SEQUENCE</scope>
    <source>
        <strain evidence="6">DSM 24202</strain>
    </source>
</reference>
<evidence type="ECO:0000256" key="3">
    <source>
        <dbReference type="PROSITE-ProRule" id="PRU00493"/>
    </source>
</evidence>
<dbReference type="PROSITE" id="PS51149">
    <property type="entry name" value="GLY_RADICAL_2"/>
    <property type="match status" value="1"/>
</dbReference>
<evidence type="ECO:0000259" key="4">
    <source>
        <dbReference type="PROSITE" id="PS51149"/>
    </source>
</evidence>
<protein>
    <submittedName>
        <fullName evidence="6">Formate C-acetyltransferase</fullName>
        <ecNumber evidence="6">2.3.1.54</ecNumber>
    </submittedName>
</protein>
<dbReference type="PROSITE" id="PS51554">
    <property type="entry name" value="PFL"/>
    <property type="match status" value="1"/>
</dbReference>
<dbReference type="Gene3D" id="3.20.70.20">
    <property type="match status" value="1"/>
</dbReference>
<evidence type="ECO:0000313" key="6">
    <source>
        <dbReference type="EMBL" id="MDQ0288657.1"/>
    </source>
</evidence>
<evidence type="ECO:0000313" key="7">
    <source>
        <dbReference type="Proteomes" id="UP001238163"/>
    </source>
</evidence>
<name>A0AAE4ANS4_9BACT</name>
<dbReference type="InterPro" id="IPR004184">
    <property type="entry name" value="PFL_dom"/>
</dbReference>
<keyword evidence="2" id="KW-0456">Lyase</keyword>
<dbReference type="InterPro" id="IPR051215">
    <property type="entry name" value="GRE"/>
</dbReference>
<dbReference type="Pfam" id="PF01228">
    <property type="entry name" value="Gly_radical"/>
    <property type="match status" value="1"/>
</dbReference>
<sequence>MELFATARERLEKQYECAVYDPASGLDRAGLQELFAAHRAAHPAEERVLTKAFLLKLIFTHGRIVPEPDNFFAGKVDHCGLLVDLRKEWHADEWSRQDKSGGMAGYWAADAQNNGVRYMIDVSHVAPDWPSVLRLGFTGLLERARTGDTPFHRACAMTYEGAIALCRRLGAASANSALAALAEGPPRTLHEAYQMAYIFHDLAENEGEEVRSMGRFDQLFIDYYRRDLAEGRLTRDDAKELTKYFWIAFYAKYQGKRFGKNFCFGPDINELSYLGMEVYYEMNTVDPKLSLRVTPDTPADFLALVARTVRDGRTGIVMLNDDMIIRGLIRHGRLPEDAREYLPIGCYEPAVQGKEVAISGATGLYLPRFVLKAMEDGRDYPDFTSFKAAYYDYLRAGTLHMCEMQRRCEVAWPKVHPTPFLAGSFPNCLRTGRDYSEGGVEYNSTGCVISYCAQAVDSLAAVDFLVYREKLCTLAELRQALAANWSGFEKLRLAAMNRAPKWGNNDTRADELAVELARFIGPFLNSQPNARGGHFFASLYGQLVVESGKRFGALPDGRLAGEPLSKNMDACTGMDRRGVTALMNSVLKIDMTDFPCGTCLDIMLHPSAVTGDDGLATLVAIIRAFIAGGGSGLQFNIFDVATLRDAQLHPDKYANLQVRVCGWNARFTDLTPEAQQTFIDQAAATA</sequence>
<dbReference type="EMBL" id="JAUSVL010000001">
    <property type="protein sequence ID" value="MDQ0288657.1"/>
    <property type="molecule type" value="Genomic_DNA"/>
</dbReference>
<gene>
    <name evidence="6" type="ORF">J3R75_000764</name>
</gene>
<keyword evidence="1 3" id="KW-0556">Organic radical</keyword>
<keyword evidence="6" id="KW-0012">Acyltransferase</keyword>
<proteinExistence type="predicted"/>
<dbReference type="PANTHER" id="PTHR43641">
    <property type="entry name" value="FORMATE ACETYLTRANSFERASE 3-RELATED"/>
    <property type="match status" value="1"/>
</dbReference>
<dbReference type="RefSeq" id="WP_307259988.1">
    <property type="nucleotide sequence ID" value="NZ_JAUSVL010000001.1"/>
</dbReference>
<dbReference type="InterPro" id="IPR001150">
    <property type="entry name" value="Gly_radical"/>
</dbReference>
<dbReference type="GO" id="GO:0016829">
    <property type="term" value="F:lyase activity"/>
    <property type="evidence" value="ECO:0007669"/>
    <property type="project" value="UniProtKB-KW"/>
</dbReference>
<dbReference type="EC" id="2.3.1.54" evidence="6"/>
<evidence type="ECO:0000256" key="2">
    <source>
        <dbReference type="ARBA" id="ARBA00023239"/>
    </source>
</evidence>
<dbReference type="PANTHER" id="PTHR43641:SF2">
    <property type="entry name" value="DEHYDRATASE YBIW-RELATED"/>
    <property type="match status" value="1"/>
</dbReference>
<organism evidence="6 7">
    <name type="scientific">Oligosphaera ethanolica</name>
    <dbReference type="NCBI Taxonomy" id="760260"/>
    <lineage>
        <taxon>Bacteria</taxon>
        <taxon>Pseudomonadati</taxon>
        <taxon>Lentisphaerota</taxon>
        <taxon>Oligosphaeria</taxon>
        <taxon>Oligosphaerales</taxon>
        <taxon>Oligosphaeraceae</taxon>
        <taxon>Oligosphaera</taxon>
    </lineage>
</organism>
<evidence type="ECO:0000256" key="1">
    <source>
        <dbReference type="ARBA" id="ARBA00022818"/>
    </source>
</evidence>
<dbReference type="GO" id="GO:0008861">
    <property type="term" value="F:formate C-acetyltransferase activity"/>
    <property type="evidence" value="ECO:0007669"/>
    <property type="project" value="UniProtKB-EC"/>
</dbReference>
<dbReference type="AlphaFoldDB" id="A0AAE4ANS4"/>
<feature type="modified residue" description="Glycine radical" evidence="3">
    <location>
        <position position="662"/>
    </location>
</feature>